<dbReference type="PANTHER" id="PTHR42883">
    <property type="entry name" value="GLUCOSE-1-PHOSPHATE THYMIDYLTRANSFERASE"/>
    <property type="match status" value="1"/>
</dbReference>
<dbReference type="InterPro" id="IPR011009">
    <property type="entry name" value="Kinase-like_dom_sf"/>
</dbReference>
<feature type="domain" description="Nucleotidyl transferase" evidence="1">
    <location>
        <begin position="20"/>
        <end position="234"/>
    </location>
</feature>
<proteinExistence type="predicted"/>
<evidence type="ECO:0000313" key="2">
    <source>
        <dbReference type="EMBL" id="SVA17824.1"/>
    </source>
</evidence>
<name>A0A381TPU9_9ZZZZ</name>
<sequence length="550" mass="64049">MNYDNIHVLILSAGKIEKELESIFGSIPSGLIPLHGKPAIFRIIDKLLKDGFKKISITTGFKKEILEKIVSEQYEDQIKVNFITTDFEKPPGNSILTAIEKIEEQQLLVILGDTLVENDLSNLIQNNNSFVLMSDNFEMPANWCVVTSKDGKLDSIFDKEKDLQKTNEQYALVGVYYFDDLESLKHSHAEFNGQERIEISDLIKKYKEKKTISTEICNEWYDAGHVENYFVSKQMLLKARYFNSLRFDRESKIVTKTSQNITKLINEIEWYRQIPDGLSRLTPKIIDTDQSKNPFLKLEYIKYPTLAELWLYSDFSPKLWMEMLDELFEILNQFKKHSGIVTVDDYDLIYKTKTEDRLSELTNSNESFKKILTSDVLLINGKKYRNWPAIKEDIELRIHDLHHEDDNCLIHGDLCFSNIFCDFKNKNFKLIDPRGKWGSTMFGDMKYDVAKLRHSLVGGFDTIVNGLCTASLIENNHVSMKVFEPKNHQQVCRYLDELIQNQWNLNEIKLIEGLLFISMLPLHKDHFERQLAFYSIGIQLLNEVLDETDV</sequence>
<dbReference type="SUPFAM" id="SSF53448">
    <property type="entry name" value="Nucleotide-diphospho-sugar transferases"/>
    <property type="match status" value="1"/>
</dbReference>
<protein>
    <recommendedName>
        <fullName evidence="1">Nucleotidyl transferase domain-containing protein</fullName>
    </recommendedName>
</protein>
<dbReference type="EMBL" id="UINC01004921">
    <property type="protein sequence ID" value="SVA17824.1"/>
    <property type="molecule type" value="Genomic_DNA"/>
</dbReference>
<dbReference type="PANTHER" id="PTHR42883:SF2">
    <property type="entry name" value="THYMIDYLYLTRANSFERASE"/>
    <property type="match status" value="1"/>
</dbReference>
<dbReference type="Gene3D" id="3.90.1200.10">
    <property type="match status" value="1"/>
</dbReference>
<dbReference type="InterPro" id="IPR029044">
    <property type="entry name" value="Nucleotide-diphossugar_trans"/>
</dbReference>
<dbReference type="AlphaFoldDB" id="A0A381TPU9"/>
<dbReference type="SUPFAM" id="SSF56112">
    <property type="entry name" value="Protein kinase-like (PK-like)"/>
    <property type="match status" value="1"/>
</dbReference>
<evidence type="ECO:0000259" key="1">
    <source>
        <dbReference type="Pfam" id="PF00483"/>
    </source>
</evidence>
<dbReference type="Pfam" id="PF00483">
    <property type="entry name" value="NTP_transferase"/>
    <property type="match status" value="1"/>
</dbReference>
<organism evidence="2">
    <name type="scientific">marine metagenome</name>
    <dbReference type="NCBI Taxonomy" id="408172"/>
    <lineage>
        <taxon>unclassified sequences</taxon>
        <taxon>metagenomes</taxon>
        <taxon>ecological metagenomes</taxon>
    </lineage>
</organism>
<reference evidence="2" key="1">
    <citation type="submission" date="2018-05" db="EMBL/GenBank/DDBJ databases">
        <authorList>
            <person name="Lanie J.A."/>
            <person name="Ng W.-L."/>
            <person name="Kazmierczak K.M."/>
            <person name="Andrzejewski T.M."/>
            <person name="Davidsen T.M."/>
            <person name="Wayne K.J."/>
            <person name="Tettelin H."/>
            <person name="Glass J.I."/>
            <person name="Rusch D."/>
            <person name="Podicherti R."/>
            <person name="Tsui H.-C.T."/>
            <person name="Winkler M.E."/>
        </authorList>
    </citation>
    <scope>NUCLEOTIDE SEQUENCE</scope>
</reference>
<gene>
    <name evidence="2" type="ORF">METZ01_LOCUS70678</name>
</gene>
<accession>A0A381TPU9</accession>
<dbReference type="Gene3D" id="3.90.550.10">
    <property type="entry name" value="Spore Coat Polysaccharide Biosynthesis Protein SpsA, Chain A"/>
    <property type="match status" value="1"/>
</dbReference>
<dbReference type="InterPro" id="IPR005835">
    <property type="entry name" value="NTP_transferase_dom"/>
</dbReference>